<dbReference type="InterPro" id="IPR012318">
    <property type="entry name" value="HTH_CRP"/>
</dbReference>
<sequence length="153" mass="16981">MSKRLTDRQYELLEKLFSAAKVAKVYSVAKSQAEIAQELGISRQALSIHLRKLKAAKYVRTGRGFVDITPEGISALGKSSVEAFVHVSVNPQNREQVYKQAIEAGANELYRVTGESDLIAVVEYNNLDPFLKKISSLPGVKETKAFVIIEKLK</sequence>
<organism evidence="2 3">
    <name type="scientific">Candidatus Marsarchaeota G1 archaeon OSP_D</name>
    <dbReference type="NCBI Taxonomy" id="1978155"/>
    <lineage>
        <taxon>Archaea</taxon>
        <taxon>Candidatus Marsarchaeota</taxon>
        <taxon>Candidatus Marsarchaeota group 1</taxon>
    </lineage>
</organism>
<evidence type="ECO:0000259" key="1">
    <source>
        <dbReference type="SMART" id="SM00419"/>
    </source>
</evidence>
<dbReference type="InterPro" id="IPR019887">
    <property type="entry name" value="Tscrpt_reg_AsnC/Lrp_C"/>
</dbReference>
<dbReference type="AlphaFoldDB" id="A0A2R6ADE9"/>
<dbReference type="GO" id="GO:0003677">
    <property type="term" value="F:DNA binding"/>
    <property type="evidence" value="ECO:0007669"/>
    <property type="project" value="InterPro"/>
</dbReference>
<dbReference type="PANTHER" id="PTHR43704">
    <property type="entry name" value="BSR5907 PROTEIN"/>
    <property type="match status" value="1"/>
</dbReference>
<dbReference type="PANTHER" id="PTHR43704:SF1">
    <property type="entry name" value="BSR5907 PROTEIN"/>
    <property type="match status" value="1"/>
</dbReference>
<accession>A0A2R6ADE9</accession>
<protein>
    <recommendedName>
        <fullName evidence="1">HTH crp-type domain-containing protein</fullName>
    </recommendedName>
</protein>
<name>A0A2R6ADE9_9ARCH</name>
<dbReference type="SMART" id="SM00419">
    <property type="entry name" value="HTH_CRP"/>
    <property type="match status" value="1"/>
</dbReference>
<evidence type="ECO:0000313" key="3">
    <source>
        <dbReference type="Proteomes" id="UP000240880"/>
    </source>
</evidence>
<dbReference type="SUPFAM" id="SSF46785">
    <property type="entry name" value="Winged helix' DNA-binding domain"/>
    <property type="match status" value="1"/>
</dbReference>
<dbReference type="EMBL" id="NEXC01000003">
    <property type="protein sequence ID" value="PSN84410.1"/>
    <property type="molecule type" value="Genomic_DNA"/>
</dbReference>
<dbReference type="InterPro" id="IPR000835">
    <property type="entry name" value="HTH_MarR-typ"/>
</dbReference>
<dbReference type="Gene3D" id="1.10.10.10">
    <property type="entry name" value="Winged helix-like DNA-binding domain superfamily/Winged helix DNA-binding domain"/>
    <property type="match status" value="1"/>
</dbReference>
<dbReference type="Pfam" id="PF12802">
    <property type="entry name" value="MarR_2"/>
    <property type="match status" value="1"/>
</dbReference>
<dbReference type="InterPro" id="IPR036388">
    <property type="entry name" value="WH-like_DNA-bd_sf"/>
</dbReference>
<comment type="caution">
    <text evidence="2">The sequence shown here is derived from an EMBL/GenBank/DDBJ whole genome shotgun (WGS) entry which is preliminary data.</text>
</comment>
<dbReference type="SUPFAM" id="SSF54909">
    <property type="entry name" value="Dimeric alpha+beta barrel"/>
    <property type="match status" value="1"/>
</dbReference>
<dbReference type="InterPro" id="IPR036390">
    <property type="entry name" value="WH_DNA-bd_sf"/>
</dbReference>
<dbReference type="Pfam" id="PF01037">
    <property type="entry name" value="AsnC_trans_reg"/>
    <property type="match status" value="1"/>
</dbReference>
<dbReference type="Proteomes" id="UP000240880">
    <property type="component" value="Unassembled WGS sequence"/>
</dbReference>
<gene>
    <name evidence="2" type="ORF">B9Q01_00675</name>
</gene>
<dbReference type="InterPro" id="IPR011008">
    <property type="entry name" value="Dimeric_a/b-barrel"/>
</dbReference>
<evidence type="ECO:0000313" key="2">
    <source>
        <dbReference type="EMBL" id="PSN84410.1"/>
    </source>
</evidence>
<reference evidence="2 3" key="1">
    <citation type="submission" date="2017-04" db="EMBL/GenBank/DDBJ databases">
        <title>Novel microbial lineages endemic to geothermal iron-oxide mats fill important gaps in the evolutionary history of Archaea.</title>
        <authorList>
            <person name="Jay Z.J."/>
            <person name="Beam J.P."/>
            <person name="Dlakic M."/>
            <person name="Rusch D.B."/>
            <person name="Kozubal M.A."/>
            <person name="Inskeep W.P."/>
        </authorList>
    </citation>
    <scope>NUCLEOTIDE SEQUENCE [LARGE SCALE GENOMIC DNA]</scope>
    <source>
        <strain evidence="2">OSP_D</strain>
    </source>
</reference>
<dbReference type="GO" id="GO:0003700">
    <property type="term" value="F:DNA-binding transcription factor activity"/>
    <property type="evidence" value="ECO:0007669"/>
    <property type="project" value="InterPro"/>
</dbReference>
<proteinExistence type="predicted"/>
<dbReference type="Gene3D" id="3.30.70.920">
    <property type="match status" value="1"/>
</dbReference>
<feature type="domain" description="HTH crp-type" evidence="1">
    <location>
        <begin position="22"/>
        <end position="70"/>
    </location>
</feature>